<dbReference type="Pfam" id="PF00171">
    <property type="entry name" value="Aldedh"/>
    <property type="match status" value="1"/>
</dbReference>
<dbReference type="InterPro" id="IPR015590">
    <property type="entry name" value="Aldehyde_DH_dom"/>
</dbReference>
<keyword evidence="4" id="KW-1185">Reference proteome</keyword>
<dbReference type="InterPro" id="IPR044151">
    <property type="entry name" value="ALDH_KGSADH"/>
</dbReference>
<dbReference type="InterPro" id="IPR016162">
    <property type="entry name" value="Ald_DH_N"/>
</dbReference>
<dbReference type="RefSeq" id="WP_153274032.1">
    <property type="nucleotide sequence ID" value="NZ_CP043499.1"/>
</dbReference>
<geneLocation type="plasmid" evidence="3 4">
    <name>unnamed</name>
</geneLocation>
<dbReference type="AlphaFoldDB" id="A0A5Q0CEB2"/>
<dbReference type="KEGG" id="rgr:FZ934_24995"/>
<dbReference type="PANTHER" id="PTHR43353">
    <property type="entry name" value="SUCCINATE-SEMIALDEHYDE DEHYDROGENASE, MITOCHONDRIAL"/>
    <property type="match status" value="1"/>
</dbReference>
<evidence type="ECO:0000259" key="2">
    <source>
        <dbReference type="Pfam" id="PF00171"/>
    </source>
</evidence>
<dbReference type="InterPro" id="IPR050740">
    <property type="entry name" value="Aldehyde_DH_Superfamily"/>
</dbReference>
<dbReference type="Gene3D" id="3.40.605.10">
    <property type="entry name" value="Aldehyde Dehydrogenase, Chain A, domain 1"/>
    <property type="match status" value="1"/>
</dbReference>
<dbReference type="CDD" id="cd07129">
    <property type="entry name" value="ALDH_KGSADH"/>
    <property type="match status" value="1"/>
</dbReference>
<dbReference type="InterPro" id="IPR016163">
    <property type="entry name" value="Ald_DH_C"/>
</dbReference>
<keyword evidence="1" id="KW-0560">Oxidoreductase</keyword>
<proteinExistence type="predicted"/>
<dbReference type="PANTHER" id="PTHR43353:SF3">
    <property type="entry name" value="ALDEHYDE DEHYDROGENASE-RELATED"/>
    <property type="match status" value="1"/>
</dbReference>
<organism evidence="3 4">
    <name type="scientific">Rhizobium grahamii</name>
    <dbReference type="NCBI Taxonomy" id="1120045"/>
    <lineage>
        <taxon>Bacteria</taxon>
        <taxon>Pseudomonadati</taxon>
        <taxon>Pseudomonadota</taxon>
        <taxon>Alphaproteobacteria</taxon>
        <taxon>Hyphomicrobiales</taxon>
        <taxon>Rhizobiaceae</taxon>
        <taxon>Rhizobium/Agrobacterium group</taxon>
        <taxon>Rhizobium</taxon>
    </lineage>
</organism>
<gene>
    <name evidence="3" type="ORF">FZ934_24995</name>
</gene>
<dbReference type="InterPro" id="IPR016161">
    <property type="entry name" value="Ald_DH/histidinol_DH"/>
</dbReference>
<feature type="domain" description="Aldehyde dehydrogenase" evidence="2">
    <location>
        <begin position="18"/>
        <end position="409"/>
    </location>
</feature>
<dbReference type="Proteomes" id="UP000326881">
    <property type="component" value="Plasmid unnamed"/>
</dbReference>
<evidence type="ECO:0000256" key="1">
    <source>
        <dbReference type="ARBA" id="ARBA00023002"/>
    </source>
</evidence>
<dbReference type="OrthoDB" id="9770537at2"/>
<dbReference type="Gene3D" id="3.40.309.10">
    <property type="entry name" value="Aldehyde Dehydrogenase, Chain A, domain 2"/>
    <property type="match status" value="1"/>
</dbReference>
<reference evidence="3 4" key="1">
    <citation type="submission" date="2019-08" db="EMBL/GenBank/DDBJ databases">
        <title>Prosopis cineraria nodule microbiome.</title>
        <authorList>
            <person name="Ali R."/>
            <person name="Chaluvadi S.R."/>
            <person name="Wang X."/>
        </authorList>
    </citation>
    <scope>NUCLEOTIDE SEQUENCE [LARGE SCALE GENOMIC DNA]</scope>
    <source>
        <strain evidence="3 4">BG7</strain>
        <plasmid evidence="3 4">unnamed</plasmid>
    </source>
</reference>
<dbReference type="GO" id="GO:0016620">
    <property type="term" value="F:oxidoreductase activity, acting on the aldehyde or oxo group of donors, NAD or NADP as acceptor"/>
    <property type="evidence" value="ECO:0007669"/>
    <property type="project" value="InterPro"/>
</dbReference>
<evidence type="ECO:0000313" key="3">
    <source>
        <dbReference type="EMBL" id="QFY64116.1"/>
    </source>
</evidence>
<dbReference type="SUPFAM" id="SSF53720">
    <property type="entry name" value="ALDH-like"/>
    <property type="match status" value="1"/>
</dbReference>
<sequence length="512" mass="53983">MTVTGDQFIGGRSVSGAGKEFHAIEAATGNALEPAFHGGTGDDVEKAAAFAWQAFPNYRETTLEKRAGFLETIADQIIAIGDELIDRATRETGLSASHLERERTRTVGQLRLFAKEVRRGDFQELRFDPADPNRLPVPKPDLRLRNVALGPVAVFGASNFPLAFSVAGGDTASALAAGCPVIVKAHPAHPGTSELVGRAVQKAVELAGLPAGTFAMLQDSGFEVGQALVADPRIRAVGFTGSQRGGLALMKIASERKQPIPVYAEMSSINPVILFPNALRNRAEEIGKAFVSSLSLGAGQFCTNPGLVLAIDDSNLERFIASATSALSVTPEQTMLTGGICEAYKNGVAKLSGHVEVTKLSTGTANGSHQVSAALFETNGAAFLSHHALHEEVFGASSLIVRCRDENELRGVLEALEGQLTVSLHVDDGDLDAARVLVPTLEMLAGRILVNGFGTGVEVSPAMVHGGPYPATSDGRSTSVGTLAIYRFLRPVSYQDFPIDLLPPALRASLEV</sequence>
<accession>A0A5Q0CEB2</accession>
<name>A0A5Q0CEB2_9HYPH</name>
<protein>
    <submittedName>
        <fullName evidence="3">Aldehyde dehydrogenase (NADP(+))</fullName>
    </submittedName>
</protein>
<keyword evidence="3" id="KW-0614">Plasmid</keyword>
<dbReference type="EMBL" id="CP043499">
    <property type="protein sequence ID" value="QFY64116.1"/>
    <property type="molecule type" value="Genomic_DNA"/>
</dbReference>
<evidence type="ECO:0000313" key="4">
    <source>
        <dbReference type="Proteomes" id="UP000326881"/>
    </source>
</evidence>